<evidence type="ECO:0000313" key="1">
    <source>
        <dbReference type="EMBL" id="RMC05516.1"/>
    </source>
</evidence>
<reference evidence="1 2" key="1">
    <citation type="submission" date="2018-07" db="EMBL/GenBank/DDBJ databases">
        <title>A high quality draft genome assembly of the barn swallow (H. rustica rustica).</title>
        <authorList>
            <person name="Formenti G."/>
            <person name="Chiara M."/>
            <person name="Poveda L."/>
            <person name="Francoijs K.-J."/>
            <person name="Bonisoli-Alquati A."/>
            <person name="Canova L."/>
            <person name="Gianfranceschi L."/>
            <person name="Horner D.S."/>
            <person name="Saino N."/>
        </authorList>
    </citation>
    <scope>NUCLEOTIDE SEQUENCE [LARGE SCALE GENOMIC DNA]</scope>
    <source>
        <strain evidence="1">Chelidonia</strain>
        <tissue evidence="1">Blood</tissue>
    </source>
</reference>
<comment type="caution">
    <text evidence="1">The sequence shown here is derived from an EMBL/GenBank/DDBJ whole genome shotgun (WGS) entry which is preliminary data.</text>
</comment>
<organism evidence="1 2">
    <name type="scientific">Hirundo rustica rustica</name>
    <dbReference type="NCBI Taxonomy" id="333673"/>
    <lineage>
        <taxon>Eukaryota</taxon>
        <taxon>Metazoa</taxon>
        <taxon>Chordata</taxon>
        <taxon>Craniata</taxon>
        <taxon>Vertebrata</taxon>
        <taxon>Euteleostomi</taxon>
        <taxon>Archelosauria</taxon>
        <taxon>Archosauria</taxon>
        <taxon>Dinosauria</taxon>
        <taxon>Saurischia</taxon>
        <taxon>Theropoda</taxon>
        <taxon>Coelurosauria</taxon>
        <taxon>Aves</taxon>
        <taxon>Neognathae</taxon>
        <taxon>Neoaves</taxon>
        <taxon>Telluraves</taxon>
        <taxon>Australaves</taxon>
        <taxon>Passeriformes</taxon>
        <taxon>Sylvioidea</taxon>
        <taxon>Hirundinidae</taxon>
        <taxon>Hirundo</taxon>
    </lineage>
</organism>
<sequence>METCSSTDLSETALVSHVVDEGKAVNVVYLNFSKAFNTVCHGIILKKLAARGLDRGTLHWVKNWLDCWAQKVVVDGAASSWHLATSGVPQE</sequence>
<evidence type="ECO:0000313" key="2">
    <source>
        <dbReference type="Proteomes" id="UP000269221"/>
    </source>
</evidence>
<dbReference type="OrthoDB" id="10063195at2759"/>
<name>A0A3M0JX09_HIRRU</name>
<dbReference type="STRING" id="333673.A0A3M0JX09"/>
<dbReference type="AlphaFoldDB" id="A0A3M0JX09"/>
<gene>
    <name evidence="1" type="ORF">DUI87_18710</name>
</gene>
<dbReference type="PANTHER" id="PTHR33332">
    <property type="entry name" value="REVERSE TRANSCRIPTASE DOMAIN-CONTAINING PROTEIN"/>
    <property type="match status" value="1"/>
</dbReference>
<accession>A0A3M0JX09</accession>
<proteinExistence type="predicted"/>
<dbReference type="EMBL" id="QRBI01000123">
    <property type="protein sequence ID" value="RMC05516.1"/>
    <property type="molecule type" value="Genomic_DNA"/>
</dbReference>
<keyword evidence="2" id="KW-1185">Reference proteome</keyword>
<dbReference type="Proteomes" id="UP000269221">
    <property type="component" value="Unassembled WGS sequence"/>
</dbReference>
<protein>
    <submittedName>
        <fullName evidence="1">Uncharacterized protein</fullName>
    </submittedName>
</protein>